<dbReference type="HOGENOM" id="CLU_1142196_0_0_12"/>
<dbReference type="Proteomes" id="UP000014605">
    <property type="component" value="Unassembled WGS sequence"/>
</dbReference>
<organism evidence="1 2">
    <name type="scientific">Treponema vincentii F0403</name>
    <dbReference type="NCBI Taxonomy" id="1125702"/>
    <lineage>
        <taxon>Bacteria</taxon>
        <taxon>Pseudomonadati</taxon>
        <taxon>Spirochaetota</taxon>
        <taxon>Spirochaetia</taxon>
        <taxon>Spirochaetales</taxon>
        <taxon>Treponemataceae</taxon>
        <taxon>Treponema</taxon>
    </lineage>
</organism>
<dbReference type="RefSeq" id="WP_016519073.1">
    <property type="nucleotide sequence ID" value="NZ_KE332512.1"/>
</dbReference>
<name>S3L710_9SPIR</name>
<proteinExistence type="predicted"/>
<accession>S3L710</accession>
<evidence type="ECO:0000313" key="1">
    <source>
        <dbReference type="EMBL" id="EPF46228.1"/>
    </source>
</evidence>
<keyword evidence="2" id="KW-1185">Reference proteome</keyword>
<evidence type="ECO:0000313" key="2">
    <source>
        <dbReference type="Proteomes" id="UP000014605"/>
    </source>
</evidence>
<dbReference type="GeneID" id="301461881"/>
<dbReference type="PATRIC" id="fig|1125702.3.peg.1798"/>
<comment type="caution">
    <text evidence="1">The sequence shown here is derived from an EMBL/GenBank/DDBJ whole genome shotgun (WGS) entry which is preliminary data.</text>
</comment>
<sequence>MSNFFIYITGFQTEITDSLCQAPEILYCAGTFEQSRYIYPSNVQQVGERVYTVLIGGKPVYVIDYYHPAGSYGSYNELYRLLLQAFHGLAAIEIQYDEKELICRTASGALIPHQSIVPEHTEIELWVQGGDKSDSCVGYSSVCWTVNGSVLVDSVKPSIRYTVGKQGNTLARQNDRYISAETTDKLPPHQFSLINNVLCSDTYAEGYCCEHKTENRDFIGHTGAITAHRCRNFYANVKTGGCA</sequence>
<protein>
    <submittedName>
        <fullName evidence="1">Uncharacterized protein</fullName>
    </submittedName>
</protein>
<reference evidence="1 2" key="1">
    <citation type="submission" date="2013-04" db="EMBL/GenBank/DDBJ databases">
        <title>The Genome Sequence of Treponema vincentii F0403.</title>
        <authorList>
            <consortium name="The Broad Institute Genomics Platform"/>
            <person name="Earl A."/>
            <person name="Ward D."/>
            <person name="Feldgarden M."/>
            <person name="Gevers D."/>
            <person name="Leonetti C."/>
            <person name="Izard J."/>
            <person name="Walker B."/>
            <person name="Young S."/>
            <person name="Zeng Q."/>
            <person name="Gargeya S."/>
            <person name="Fitzgerald M."/>
            <person name="Haas B."/>
            <person name="Abouelleil A."/>
            <person name="Allen A.W."/>
            <person name="Alvarado L."/>
            <person name="Arachchi H.M."/>
            <person name="Berlin A.M."/>
            <person name="Chapman S.B."/>
            <person name="Gainer-Dewar J."/>
            <person name="Goldberg J."/>
            <person name="Griggs A."/>
            <person name="Gujja S."/>
            <person name="Hansen M."/>
            <person name="Howarth C."/>
            <person name="Imamovic A."/>
            <person name="Ireland A."/>
            <person name="Larimer J."/>
            <person name="McCowan C."/>
            <person name="Murphy C."/>
            <person name="Pearson M."/>
            <person name="Poon T.W."/>
            <person name="Priest M."/>
            <person name="Roberts A."/>
            <person name="Saif S."/>
            <person name="Shea T."/>
            <person name="Sisk P."/>
            <person name="Sykes S."/>
            <person name="Wortman J."/>
            <person name="Nusbaum C."/>
            <person name="Birren B."/>
        </authorList>
    </citation>
    <scope>NUCLEOTIDE SEQUENCE [LARGE SCALE GENOMIC DNA]</scope>
    <source>
        <strain evidence="1 2">F0403</strain>
    </source>
</reference>
<dbReference type="AlphaFoldDB" id="S3L710"/>
<dbReference type="EMBL" id="ATFC01000009">
    <property type="protein sequence ID" value="EPF46228.1"/>
    <property type="molecule type" value="Genomic_DNA"/>
</dbReference>
<gene>
    <name evidence="1" type="ORF">HMPREF1222_01740</name>
</gene>